<proteinExistence type="predicted"/>
<evidence type="ECO:0000313" key="3">
    <source>
        <dbReference type="EMBL" id="GEO07887.1"/>
    </source>
</evidence>
<feature type="signal peptide" evidence="1">
    <location>
        <begin position="1"/>
        <end position="19"/>
    </location>
</feature>
<comment type="caution">
    <text evidence="3">The sequence shown here is derived from an EMBL/GenBank/DDBJ whole genome shotgun (WGS) entry which is preliminary data.</text>
</comment>
<dbReference type="RefSeq" id="WP_147201837.1">
    <property type="nucleotide sequence ID" value="NZ_BJYT01000001.1"/>
</dbReference>
<evidence type="ECO:0000256" key="1">
    <source>
        <dbReference type="SAM" id="SignalP"/>
    </source>
</evidence>
<name>A0A512B7U3_9BACT</name>
<protein>
    <recommendedName>
        <fullName evidence="2">Outer membrane protein beta-barrel domain-containing protein</fullName>
    </recommendedName>
</protein>
<dbReference type="InterPro" id="IPR025665">
    <property type="entry name" value="Beta-barrel_OMP_2"/>
</dbReference>
<dbReference type="OrthoDB" id="981722at2"/>
<feature type="domain" description="Outer membrane protein beta-barrel" evidence="2">
    <location>
        <begin position="21"/>
        <end position="204"/>
    </location>
</feature>
<keyword evidence="4" id="KW-1185">Reference proteome</keyword>
<sequence length="226" mass="24838">MKKAIVLLTCSFITSIAFTQIRYGVQVSVNQGTADIKSTNFKSFTKDIRTLKGAMAVAELPVTKHLLIHTSLGYLQKGASLYLQANTTPGGMNTYFSSLETKLDYLEMPLNLAYTLNVRSFSIMVGAGPSFGYGLSGKVKAMYVVNAPGTPAMETTGTADAFKSEENDRAGFRRFETSAGALLAIRHNSGFYLSTNYLHGLTNVSRDEENYRSRNLMVNVGFMFKR</sequence>
<accession>A0A512B7U3</accession>
<evidence type="ECO:0000313" key="4">
    <source>
        <dbReference type="Proteomes" id="UP000321513"/>
    </source>
</evidence>
<keyword evidence="1" id="KW-0732">Signal</keyword>
<dbReference type="Pfam" id="PF13568">
    <property type="entry name" value="OMP_b-brl_2"/>
    <property type="match status" value="1"/>
</dbReference>
<organism evidence="3 4">
    <name type="scientific">Segetibacter aerophilus</name>
    <dbReference type="NCBI Taxonomy" id="670293"/>
    <lineage>
        <taxon>Bacteria</taxon>
        <taxon>Pseudomonadati</taxon>
        <taxon>Bacteroidota</taxon>
        <taxon>Chitinophagia</taxon>
        <taxon>Chitinophagales</taxon>
        <taxon>Chitinophagaceae</taxon>
        <taxon>Segetibacter</taxon>
    </lineage>
</organism>
<dbReference type="EMBL" id="BJYT01000001">
    <property type="protein sequence ID" value="GEO07887.1"/>
    <property type="molecule type" value="Genomic_DNA"/>
</dbReference>
<reference evidence="3 4" key="1">
    <citation type="submission" date="2019-07" db="EMBL/GenBank/DDBJ databases">
        <title>Whole genome shotgun sequence of Segetibacter aerophilus NBRC 106135.</title>
        <authorList>
            <person name="Hosoyama A."/>
            <person name="Uohara A."/>
            <person name="Ohji S."/>
            <person name="Ichikawa N."/>
        </authorList>
    </citation>
    <scope>NUCLEOTIDE SEQUENCE [LARGE SCALE GENOMIC DNA]</scope>
    <source>
        <strain evidence="3 4">NBRC 106135</strain>
    </source>
</reference>
<evidence type="ECO:0000259" key="2">
    <source>
        <dbReference type="Pfam" id="PF13568"/>
    </source>
</evidence>
<feature type="chain" id="PRO_5021825324" description="Outer membrane protein beta-barrel domain-containing protein" evidence="1">
    <location>
        <begin position="20"/>
        <end position="226"/>
    </location>
</feature>
<dbReference type="AlphaFoldDB" id="A0A512B7U3"/>
<gene>
    <name evidence="3" type="ORF">SAE01_03830</name>
</gene>
<dbReference type="Proteomes" id="UP000321513">
    <property type="component" value="Unassembled WGS sequence"/>
</dbReference>